<proteinExistence type="predicted"/>
<dbReference type="Proteomes" id="UP000790377">
    <property type="component" value="Unassembled WGS sequence"/>
</dbReference>
<accession>A0ACB8A875</accession>
<evidence type="ECO:0000313" key="1">
    <source>
        <dbReference type="EMBL" id="KAH7908912.1"/>
    </source>
</evidence>
<organism evidence="1 2">
    <name type="scientific">Hygrophoropsis aurantiaca</name>
    <dbReference type="NCBI Taxonomy" id="72124"/>
    <lineage>
        <taxon>Eukaryota</taxon>
        <taxon>Fungi</taxon>
        <taxon>Dikarya</taxon>
        <taxon>Basidiomycota</taxon>
        <taxon>Agaricomycotina</taxon>
        <taxon>Agaricomycetes</taxon>
        <taxon>Agaricomycetidae</taxon>
        <taxon>Boletales</taxon>
        <taxon>Coniophorineae</taxon>
        <taxon>Hygrophoropsidaceae</taxon>
        <taxon>Hygrophoropsis</taxon>
    </lineage>
</organism>
<protein>
    <submittedName>
        <fullName evidence="1">Uncharacterized protein</fullName>
    </submittedName>
</protein>
<evidence type="ECO:0000313" key="2">
    <source>
        <dbReference type="Proteomes" id="UP000790377"/>
    </source>
</evidence>
<sequence>MFRYPITTNDMKTFLESSQTVSRKFNTNAQTTTEPSSHRYQEYNFQHTSHKLSHPDPQDSWITQNHNGFELRILQRRSEPQESHAKCRAHLLAQVNSTQAPYIDNPFLAVGPVHARLPKLCAPQRGACPLSFSVTLSAPTMCCLHYWAQFVYMDRSSAGRGLYVVVKVSCWRSIHAAVRCVPAIAIRLSDGSSSSSGGSEL</sequence>
<name>A0ACB8A875_9AGAM</name>
<dbReference type="EMBL" id="MU267790">
    <property type="protein sequence ID" value="KAH7908912.1"/>
    <property type="molecule type" value="Genomic_DNA"/>
</dbReference>
<keyword evidence="2" id="KW-1185">Reference proteome</keyword>
<gene>
    <name evidence="1" type="ORF">BJ138DRAFT_302855</name>
</gene>
<reference evidence="1" key="1">
    <citation type="journal article" date="2021" name="New Phytol.">
        <title>Evolutionary innovations through gain and loss of genes in the ectomycorrhizal Boletales.</title>
        <authorList>
            <person name="Wu G."/>
            <person name="Miyauchi S."/>
            <person name="Morin E."/>
            <person name="Kuo A."/>
            <person name="Drula E."/>
            <person name="Varga T."/>
            <person name="Kohler A."/>
            <person name="Feng B."/>
            <person name="Cao Y."/>
            <person name="Lipzen A."/>
            <person name="Daum C."/>
            <person name="Hundley H."/>
            <person name="Pangilinan J."/>
            <person name="Johnson J."/>
            <person name="Barry K."/>
            <person name="LaButti K."/>
            <person name="Ng V."/>
            <person name="Ahrendt S."/>
            <person name="Min B."/>
            <person name="Choi I.G."/>
            <person name="Park H."/>
            <person name="Plett J.M."/>
            <person name="Magnuson J."/>
            <person name="Spatafora J.W."/>
            <person name="Nagy L.G."/>
            <person name="Henrissat B."/>
            <person name="Grigoriev I.V."/>
            <person name="Yang Z.L."/>
            <person name="Xu J."/>
            <person name="Martin F.M."/>
        </authorList>
    </citation>
    <scope>NUCLEOTIDE SEQUENCE</scope>
    <source>
        <strain evidence="1">ATCC 28755</strain>
    </source>
</reference>
<comment type="caution">
    <text evidence="1">The sequence shown here is derived from an EMBL/GenBank/DDBJ whole genome shotgun (WGS) entry which is preliminary data.</text>
</comment>